<evidence type="ECO:0000256" key="11">
    <source>
        <dbReference type="PROSITE-ProRule" id="PRU10141"/>
    </source>
</evidence>
<protein>
    <recommendedName>
        <fullName evidence="2">non-specific serine/threonine protein kinase</fullName>
        <ecNumber evidence="2">2.7.11.1</ecNumber>
    </recommendedName>
</protein>
<evidence type="ECO:0000256" key="5">
    <source>
        <dbReference type="ARBA" id="ARBA00022679"/>
    </source>
</evidence>
<evidence type="ECO:0000256" key="2">
    <source>
        <dbReference type="ARBA" id="ARBA00012513"/>
    </source>
</evidence>
<dbReference type="PROSITE" id="PS00107">
    <property type="entry name" value="PROTEIN_KINASE_ATP"/>
    <property type="match status" value="1"/>
</dbReference>
<comment type="similarity">
    <text evidence="1">Belongs to the protein kinase superfamily. AGC Ser/Thr protein kinase family.</text>
</comment>
<dbReference type="PROSITE" id="PS50011">
    <property type="entry name" value="PROTEIN_KINASE_DOM"/>
    <property type="match status" value="1"/>
</dbReference>
<comment type="catalytic activity">
    <reaction evidence="10">
        <text>L-seryl-[protein] + ATP = O-phospho-L-seryl-[protein] + ADP + H(+)</text>
        <dbReference type="Rhea" id="RHEA:17989"/>
        <dbReference type="Rhea" id="RHEA-COMP:9863"/>
        <dbReference type="Rhea" id="RHEA-COMP:11604"/>
        <dbReference type="ChEBI" id="CHEBI:15378"/>
        <dbReference type="ChEBI" id="CHEBI:29999"/>
        <dbReference type="ChEBI" id="CHEBI:30616"/>
        <dbReference type="ChEBI" id="CHEBI:83421"/>
        <dbReference type="ChEBI" id="CHEBI:456216"/>
        <dbReference type="EC" id="2.7.11.1"/>
    </reaction>
</comment>
<dbReference type="SUPFAM" id="SSF56112">
    <property type="entry name" value="Protein kinase-like (PK-like)"/>
    <property type="match status" value="1"/>
</dbReference>
<evidence type="ECO:0000256" key="9">
    <source>
        <dbReference type="ARBA" id="ARBA00047899"/>
    </source>
</evidence>
<keyword evidence="7" id="KW-0418">Kinase</keyword>
<dbReference type="CDD" id="cd05599">
    <property type="entry name" value="STKc_NDR_like"/>
    <property type="match status" value="1"/>
</dbReference>
<evidence type="ECO:0000256" key="3">
    <source>
        <dbReference type="ARBA" id="ARBA00022527"/>
    </source>
</evidence>
<dbReference type="GO" id="GO:0005524">
    <property type="term" value="F:ATP binding"/>
    <property type="evidence" value="ECO:0007669"/>
    <property type="project" value="UniProtKB-UniRule"/>
</dbReference>
<dbReference type="InterPro" id="IPR000961">
    <property type="entry name" value="AGC-kinase_C"/>
</dbReference>
<dbReference type="InterPro" id="IPR011009">
    <property type="entry name" value="Kinase-like_dom_sf"/>
</dbReference>
<dbReference type="EMBL" id="HBEC01045042">
    <property type="protein sequence ID" value="CAD8311041.1"/>
    <property type="molecule type" value="Transcribed_RNA"/>
</dbReference>
<evidence type="ECO:0000313" key="16">
    <source>
        <dbReference type="EMBL" id="CAD8311041.1"/>
    </source>
</evidence>
<dbReference type="SMART" id="SM00220">
    <property type="entry name" value="S_TKc"/>
    <property type="match status" value="1"/>
</dbReference>
<feature type="binding site" evidence="11">
    <location>
        <position position="135"/>
    </location>
    <ligand>
        <name>ATP</name>
        <dbReference type="ChEBI" id="CHEBI:30616"/>
    </ligand>
</feature>
<dbReference type="Pfam" id="PF00069">
    <property type="entry name" value="Pkinase"/>
    <property type="match status" value="1"/>
</dbReference>
<evidence type="ECO:0000256" key="8">
    <source>
        <dbReference type="ARBA" id="ARBA00022840"/>
    </source>
</evidence>
<comment type="catalytic activity">
    <reaction evidence="9">
        <text>L-threonyl-[protein] + ATP = O-phospho-L-threonyl-[protein] + ADP + H(+)</text>
        <dbReference type="Rhea" id="RHEA:46608"/>
        <dbReference type="Rhea" id="RHEA-COMP:11060"/>
        <dbReference type="Rhea" id="RHEA-COMP:11605"/>
        <dbReference type="ChEBI" id="CHEBI:15378"/>
        <dbReference type="ChEBI" id="CHEBI:30013"/>
        <dbReference type="ChEBI" id="CHEBI:30616"/>
        <dbReference type="ChEBI" id="CHEBI:61977"/>
        <dbReference type="ChEBI" id="CHEBI:456216"/>
        <dbReference type="EC" id="2.7.11.1"/>
    </reaction>
</comment>
<dbReference type="Gene3D" id="1.10.510.10">
    <property type="entry name" value="Transferase(Phosphotransferase) domain 1"/>
    <property type="match status" value="1"/>
</dbReference>
<feature type="domain" description="Protein kinase" evidence="14">
    <location>
        <begin position="106"/>
        <end position="398"/>
    </location>
</feature>
<dbReference type="EC" id="2.7.11.1" evidence="2"/>
<dbReference type="PANTHER" id="PTHR22988:SF76">
    <property type="entry name" value="CHROMOSOME UNDETERMINED SCAFFOLD_135, WHOLE GENOME SHOTGUN SEQUENCE"/>
    <property type="match status" value="1"/>
</dbReference>
<feature type="domain" description="AGC-kinase C-terminal" evidence="15">
    <location>
        <begin position="399"/>
        <end position="468"/>
    </location>
</feature>
<evidence type="ECO:0000256" key="12">
    <source>
        <dbReference type="RuleBase" id="RU000304"/>
    </source>
</evidence>
<evidence type="ECO:0000256" key="10">
    <source>
        <dbReference type="ARBA" id="ARBA00048679"/>
    </source>
</evidence>
<dbReference type="InterPro" id="IPR017441">
    <property type="entry name" value="Protein_kinase_ATP_BS"/>
</dbReference>
<dbReference type="GO" id="GO:0004674">
    <property type="term" value="F:protein serine/threonine kinase activity"/>
    <property type="evidence" value="ECO:0007669"/>
    <property type="project" value="UniProtKB-KW"/>
</dbReference>
<evidence type="ECO:0000256" key="7">
    <source>
        <dbReference type="ARBA" id="ARBA00022777"/>
    </source>
</evidence>
<dbReference type="AlphaFoldDB" id="A0A7R9W1C4"/>
<dbReference type="Gene3D" id="3.30.200.20">
    <property type="entry name" value="Phosphorylase Kinase, domain 1"/>
    <property type="match status" value="1"/>
</dbReference>
<dbReference type="PANTHER" id="PTHR22988">
    <property type="entry name" value="MYOTONIC DYSTROPHY S/T KINASE-RELATED"/>
    <property type="match status" value="1"/>
</dbReference>
<dbReference type="PROSITE" id="PS00108">
    <property type="entry name" value="PROTEIN_KINASE_ST"/>
    <property type="match status" value="1"/>
</dbReference>
<organism evidence="16">
    <name type="scientific">Chlamydomonas euryale</name>
    <dbReference type="NCBI Taxonomy" id="1486919"/>
    <lineage>
        <taxon>Eukaryota</taxon>
        <taxon>Viridiplantae</taxon>
        <taxon>Chlorophyta</taxon>
        <taxon>core chlorophytes</taxon>
        <taxon>Chlorophyceae</taxon>
        <taxon>CS clade</taxon>
        <taxon>Chlamydomonadales</taxon>
        <taxon>Chlamydomonadaceae</taxon>
        <taxon>Chlamydomonas</taxon>
    </lineage>
</organism>
<sequence length="499" mass="56802">MFKLSGKGKDSMQAAEASGSGSDVPAVAVSEEAKKKAQAAKSFIENMYKNQHENVRERLNRRSKLQKELDKEGVSAEEKQRMLEEHAKMESDFTRLQRQRLMQDDFDLLTIIGRGAFGEVRIVREKMSGKIMAMKKLRKSEMLRRGQVEHVKAERNVLAEVHSPYVVKLYFSFQDEEYLYLVMEYLPGGDMMTLLMRKDIIPEPDTRFYIAQTVLGIEAIHNHGYIHRDIKPDNLLLTADGHLKLSDFGLCKPVDVTTLPTLNESEEYSASMPEPSPETQQEQLSHWRTNRRQLAFSTVGTPDYIAPEVLLKKGYGMECDWWSVGAIMFEMLVGYPPFYSDDPLTTCRKIVNWRLFLKFPAEVPVSETAKDLISCLMCDVDDRLGTHGVHEIKRHPFFAGIDWEHLSELSAPMQPRVEHELDTQNFENFDEEGNAESGGSGSRKYAAKLDPNFIGYTYKNMEAVHPDGDGVMQVRKKASSRPTLASVQDAFGQLQADEQ</sequence>
<gene>
    <name evidence="16" type="ORF">CEUR00632_LOCUS20996</name>
</gene>
<dbReference type="FunFam" id="3.30.200.20:FF:000102">
    <property type="entry name" value="Non-specific serine/threonine protein kinase"/>
    <property type="match status" value="1"/>
</dbReference>
<evidence type="ECO:0000259" key="15">
    <source>
        <dbReference type="PROSITE" id="PS51285"/>
    </source>
</evidence>
<evidence type="ECO:0000259" key="14">
    <source>
        <dbReference type="PROSITE" id="PS50011"/>
    </source>
</evidence>
<evidence type="ECO:0000256" key="4">
    <source>
        <dbReference type="ARBA" id="ARBA00022553"/>
    </source>
</evidence>
<feature type="region of interest" description="Disordered" evidence="13">
    <location>
        <begin position="1"/>
        <end position="31"/>
    </location>
</feature>
<dbReference type="CDD" id="cd21742">
    <property type="entry name" value="MobB_NDR_LATS-like"/>
    <property type="match status" value="1"/>
</dbReference>
<keyword evidence="3 12" id="KW-0723">Serine/threonine-protein kinase</keyword>
<dbReference type="PROSITE" id="PS51285">
    <property type="entry name" value="AGC_KINASE_CTER"/>
    <property type="match status" value="1"/>
</dbReference>
<dbReference type="FunFam" id="1.10.510.10:FF:000057">
    <property type="entry name" value="Non-specific serine/threonine protein kinase"/>
    <property type="match status" value="1"/>
</dbReference>
<name>A0A7R9W1C4_9CHLO</name>
<dbReference type="SMART" id="SM00133">
    <property type="entry name" value="S_TK_X"/>
    <property type="match status" value="1"/>
</dbReference>
<dbReference type="InterPro" id="IPR008271">
    <property type="entry name" value="Ser/Thr_kinase_AS"/>
</dbReference>
<dbReference type="InterPro" id="IPR000719">
    <property type="entry name" value="Prot_kinase_dom"/>
</dbReference>
<accession>A0A7R9W1C4</accession>
<keyword evidence="4" id="KW-0597">Phosphoprotein</keyword>
<dbReference type="InterPro" id="IPR050839">
    <property type="entry name" value="Rho-assoc_Ser/Thr_Kinase"/>
</dbReference>
<dbReference type="FunFam" id="1.10.510.10:FF:000042">
    <property type="entry name" value="Non-specific serine/threonine protein kinase"/>
    <property type="match status" value="1"/>
</dbReference>
<keyword evidence="8 11" id="KW-0067">ATP-binding</keyword>
<keyword evidence="6 11" id="KW-0547">Nucleotide-binding</keyword>
<evidence type="ECO:0000256" key="1">
    <source>
        <dbReference type="ARBA" id="ARBA00009903"/>
    </source>
</evidence>
<evidence type="ECO:0000256" key="6">
    <source>
        <dbReference type="ARBA" id="ARBA00022741"/>
    </source>
</evidence>
<proteinExistence type="inferred from homology"/>
<reference evidence="16" key="1">
    <citation type="submission" date="2021-01" db="EMBL/GenBank/DDBJ databases">
        <authorList>
            <person name="Corre E."/>
            <person name="Pelletier E."/>
            <person name="Niang G."/>
            <person name="Scheremetjew M."/>
            <person name="Finn R."/>
            <person name="Kale V."/>
            <person name="Holt S."/>
            <person name="Cochrane G."/>
            <person name="Meng A."/>
            <person name="Brown T."/>
            <person name="Cohen L."/>
        </authorList>
    </citation>
    <scope>NUCLEOTIDE SEQUENCE</scope>
    <source>
        <strain evidence="16">CCMP219</strain>
    </source>
</reference>
<keyword evidence="5" id="KW-0808">Transferase</keyword>
<evidence type="ECO:0000256" key="13">
    <source>
        <dbReference type="SAM" id="MobiDB-lite"/>
    </source>
</evidence>
<dbReference type="InterPro" id="IPR059233">
    <property type="entry name" value="MobB_NdrA/B/Cbk1"/>
</dbReference>